<dbReference type="EMBL" id="BAABFA010000015">
    <property type="protein sequence ID" value="GAA4467484.1"/>
    <property type="molecule type" value="Genomic_DNA"/>
</dbReference>
<sequence length="249" mass="27485">MKRTTISLAAALLFAASANVAIAQTGDEIITKHIDAIGGEKNWNNVKSMKMIGSTSIQGMEVGMDITIVDQKAMRTNISLMGMEGYVIMTDKEGWMYMPMQPGMDKVTPMPEEQVKSAKGNFSIKSAVMADRTKIAKATYSGKDTLDGVACHKVLVADKEGNEQTAYFDMSTYYLVRAERKVKQKEEEQEVAISYSNFQKQPEGVVIAMTQSNPMLGGDITFKKVEINKPIPADYFQPSEPKKAEEGKK</sequence>
<dbReference type="RefSeq" id="WP_345083418.1">
    <property type="nucleotide sequence ID" value="NZ_BAABFA010000015.1"/>
</dbReference>
<evidence type="ECO:0000256" key="1">
    <source>
        <dbReference type="SAM" id="SignalP"/>
    </source>
</evidence>
<evidence type="ECO:0008006" key="4">
    <source>
        <dbReference type="Google" id="ProtNLM"/>
    </source>
</evidence>
<reference evidence="3" key="1">
    <citation type="journal article" date="2019" name="Int. J. Syst. Evol. Microbiol.">
        <title>The Global Catalogue of Microorganisms (GCM) 10K type strain sequencing project: providing services to taxonomists for standard genome sequencing and annotation.</title>
        <authorList>
            <consortium name="The Broad Institute Genomics Platform"/>
            <consortium name="The Broad Institute Genome Sequencing Center for Infectious Disease"/>
            <person name="Wu L."/>
            <person name="Ma J."/>
        </authorList>
    </citation>
    <scope>NUCLEOTIDE SEQUENCE [LARGE SCALE GENOMIC DNA]</scope>
    <source>
        <strain evidence="3">JCM 32105</strain>
    </source>
</reference>
<name>A0ABP8NHK5_9BACT</name>
<keyword evidence="1" id="KW-0732">Signal</keyword>
<gene>
    <name evidence="2" type="ORF">GCM10023093_23500</name>
</gene>
<evidence type="ECO:0000313" key="2">
    <source>
        <dbReference type="EMBL" id="GAA4467484.1"/>
    </source>
</evidence>
<dbReference type="Gene3D" id="2.50.20.10">
    <property type="entry name" value="Lipoprotein localisation LolA/LolB/LppX"/>
    <property type="match status" value="1"/>
</dbReference>
<protein>
    <recommendedName>
        <fullName evidence="4">Outer membrane lipoprotein-sorting protein</fullName>
    </recommendedName>
</protein>
<dbReference type="Proteomes" id="UP001500067">
    <property type="component" value="Unassembled WGS sequence"/>
</dbReference>
<accession>A0ABP8NHK5</accession>
<evidence type="ECO:0000313" key="3">
    <source>
        <dbReference type="Proteomes" id="UP001500067"/>
    </source>
</evidence>
<feature type="signal peptide" evidence="1">
    <location>
        <begin position="1"/>
        <end position="23"/>
    </location>
</feature>
<feature type="chain" id="PRO_5045399133" description="Outer membrane lipoprotein-sorting protein" evidence="1">
    <location>
        <begin position="24"/>
        <end position="249"/>
    </location>
</feature>
<comment type="caution">
    <text evidence="2">The sequence shown here is derived from an EMBL/GenBank/DDBJ whole genome shotgun (WGS) entry which is preliminary data.</text>
</comment>
<proteinExistence type="predicted"/>
<organism evidence="2 3">
    <name type="scientific">Nemorincola caseinilytica</name>
    <dbReference type="NCBI Taxonomy" id="2054315"/>
    <lineage>
        <taxon>Bacteria</taxon>
        <taxon>Pseudomonadati</taxon>
        <taxon>Bacteroidota</taxon>
        <taxon>Chitinophagia</taxon>
        <taxon>Chitinophagales</taxon>
        <taxon>Chitinophagaceae</taxon>
        <taxon>Nemorincola</taxon>
    </lineage>
</organism>
<keyword evidence="3" id="KW-1185">Reference proteome</keyword>